<sequence>MDCLLSSVRCLWSVASTVPHSEAGPLLMASIVPYVSRCQGEHKADIRGRALDGCSQKIPVAIQPTPKPTGQRRRFFIKSVQRRHIHLRLVHPPDGKSYDGSRRPSTAKPAQAQQGTAAKQSV</sequence>
<evidence type="ECO:0000256" key="1">
    <source>
        <dbReference type="SAM" id="MobiDB-lite"/>
    </source>
</evidence>
<proteinExistence type="predicted"/>
<accession>A0A7S1JYU6</accession>
<gene>
    <name evidence="2" type="ORF">VBRA1451_LOCUS13288</name>
</gene>
<feature type="compositionally biased region" description="Basic and acidic residues" evidence="1">
    <location>
        <begin position="91"/>
        <end position="102"/>
    </location>
</feature>
<organism evidence="2">
    <name type="scientific">Vitrella brassicaformis</name>
    <dbReference type="NCBI Taxonomy" id="1169539"/>
    <lineage>
        <taxon>Eukaryota</taxon>
        <taxon>Sar</taxon>
        <taxon>Alveolata</taxon>
        <taxon>Colpodellida</taxon>
        <taxon>Vitrellaceae</taxon>
        <taxon>Vitrella</taxon>
    </lineage>
</organism>
<name>A0A7S1JYU6_9ALVE</name>
<dbReference type="AlphaFoldDB" id="A0A7S1JYU6"/>
<reference evidence="2" key="1">
    <citation type="submission" date="2021-01" db="EMBL/GenBank/DDBJ databases">
        <authorList>
            <person name="Corre E."/>
            <person name="Pelletier E."/>
            <person name="Niang G."/>
            <person name="Scheremetjew M."/>
            <person name="Finn R."/>
            <person name="Kale V."/>
            <person name="Holt S."/>
            <person name="Cochrane G."/>
            <person name="Meng A."/>
            <person name="Brown T."/>
            <person name="Cohen L."/>
        </authorList>
    </citation>
    <scope>NUCLEOTIDE SEQUENCE</scope>
    <source>
        <strain evidence="2">CCMP3346</strain>
    </source>
</reference>
<feature type="compositionally biased region" description="Polar residues" evidence="1">
    <location>
        <begin position="111"/>
        <end position="122"/>
    </location>
</feature>
<protein>
    <submittedName>
        <fullName evidence="2">Uncharacterized protein</fullName>
    </submittedName>
</protein>
<dbReference type="EMBL" id="HBGB01022996">
    <property type="protein sequence ID" value="CAD9058219.1"/>
    <property type="molecule type" value="Transcribed_RNA"/>
</dbReference>
<evidence type="ECO:0000313" key="2">
    <source>
        <dbReference type="EMBL" id="CAD9058219.1"/>
    </source>
</evidence>
<feature type="region of interest" description="Disordered" evidence="1">
    <location>
        <begin position="89"/>
        <end position="122"/>
    </location>
</feature>